<dbReference type="Gene3D" id="1.20.5.1300">
    <property type="match status" value="1"/>
</dbReference>
<keyword evidence="5 12" id="KW-0479">Metal-binding</keyword>
<feature type="binding site" evidence="11">
    <location>
        <position position="378"/>
    </location>
    <ligand>
        <name>substrate</name>
    </ligand>
</feature>
<dbReference type="GO" id="GO:0005829">
    <property type="term" value="C:cytosol"/>
    <property type="evidence" value="ECO:0007669"/>
    <property type="project" value="TreeGrafter"/>
</dbReference>
<evidence type="ECO:0000256" key="4">
    <source>
        <dbReference type="ARBA" id="ARBA00016531"/>
    </source>
</evidence>
<sequence length="455" mass="47552">MTHAFGSVAVRVIGFRGSSATRDEVRRAVPRAVVDLAGAIPAASSTIADVRRDGFPAVAELAARFDRVEQQMLRVPAEALAEASSALAPELRGALEEVIERTRRFASSQLPAPVVVGFEGDAQVSLNWFPIERAGVYVPGGKAVYPSSVVMNVVPAQVAGVRSIALASPPQVEHGGLPHPTILATAAMLGIDEVYAIGGAQAVAALAYGIEDPAQERRVQPVDLITGPGNVYVAAAKRLVRDTVAVDMEAGATEVMILADSLADPMLIAADMICQAEHDEYAAAVLVTDSTSLALAVQTELDRQVAFTPHADRVRAALTGQQSAIVIVDDIEHGIEVCDAYAPEHLEIHCDDADGVAGHVRNAGAIFIGASTPVSLGDYCAGSNHVLPTGGTATFSSGLTVHTFLRAVQTVRYPAAALSHVRETVRVLSAAEDLPAHGAALEARFAHSRTNIQQG</sequence>
<dbReference type="InterPro" id="IPR012131">
    <property type="entry name" value="Hstdl_DH"/>
</dbReference>
<feature type="binding site" evidence="12">
    <location>
        <position position="437"/>
    </location>
    <ligand>
        <name>Zn(2+)</name>
        <dbReference type="ChEBI" id="CHEBI:29105"/>
    </ligand>
</feature>
<feature type="binding site" evidence="12">
    <location>
        <position position="278"/>
    </location>
    <ligand>
        <name>Zn(2+)</name>
        <dbReference type="ChEBI" id="CHEBI:29105"/>
    </ligand>
</feature>
<dbReference type="Proteomes" id="UP001214756">
    <property type="component" value="Chromosome"/>
</dbReference>
<feature type="binding site" evidence="11">
    <location>
        <position position="253"/>
    </location>
    <ligand>
        <name>substrate</name>
    </ligand>
</feature>
<dbReference type="FunFam" id="3.40.50.1980:FF:000001">
    <property type="entry name" value="Histidinol dehydrogenase"/>
    <property type="match status" value="1"/>
</dbReference>
<feature type="binding site" evidence="11">
    <location>
        <position position="432"/>
    </location>
    <ligand>
        <name>substrate</name>
    </ligand>
</feature>
<feature type="binding site" evidence="10">
    <location>
        <position position="230"/>
    </location>
    <ligand>
        <name>NAD(+)</name>
        <dbReference type="ChEBI" id="CHEBI:57540"/>
    </ligand>
</feature>
<keyword evidence="10" id="KW-0520">NAD</keyword>
<feature type="active site" description="Proton acceptor" evidence="9">
    <location>
        <position position="344"/>
    </location>
</feature>
<evidence type="ECO:0000256" key="2">
    <source>
        <dbReference type="ARBA" id="ARBA00004940"/>
    </source>
</evidence>
<feature type="binding site" evidence="11">
    <location>
        <position position="278"/>
    </location>
    <ligand>
        <name>substrate</name>
    </ligand>
</feature>
<dbReference type="Pfam" id="PF00815">
    <property type="entry name" value="Histidinol_dh"/>
    <property type="match status" value="1"/>
</dbReference>
<evidence type="ECO:0000256" key="9">
    <source>
        <dbReference type="PIRSR" id="PIRSR000099-1"/>
    </source>
</evidence>
<dbReference type="RefSeq" id="WP_036287078.1">
    <property type="nucleotide sequence ID" value="NZ_CP118606.1"/>
</dbReference>
<dbReference type="SUPFAM" id="SSF53720">
    <property type="entry name" value="ALDH-like"/>
    <property type="match status" value="1"/>
</dbReference>
<dbReference type="AlphaFoldDB" id="A0AAJ6AN25"/>
<comment type="function">
    <text evidence="1">Catalyzes the sequential NAD-dependent oxidations of L-histidinol to L-histidinaldehyde and then to L-histidine.</text>
</comment>
<evidence type="ECO:0000256" key="3">
    <source>
        <dbReference type="ARBA" id="ARBA00010178"/>
    </source>
</evidence>
<accession>A0AAJ6AN25</accession>
<feature type="binding site" evidence="10">
    <location>
        <position position="201"/>
    </location>
    <ligand>
        <name>NAD(+)</name>
        <dbReference type="ChEBI" id="CHEBI:57540"/>
    </ligand>
</feature>
<dbReference type="InterPro" id="IPR016161">
    <property type="entry name" value="Ald_DH/histidinol_DH"/>
</dbReference>
<comment type="pathway">
    <text evidence="2">Amino-acid biosynthesis; L-histidine biosynthesis; L-histidine from 5-phospho-alpha-D-ribose 1-diphosphate: step 9/9.</text>
</comment>
<evidence type="ECO:0000256" key="12">
    <source>
        <dbReference type="PIRSR" id="PIRSR000099-4"/>
    </source>
</evidence>
<feature type="binding site" evidence="11">
    <location>
        <position position="275"/>
    </location>
    <ligand>
        <name>substrate</name>
    </ligand>
</feature>
<evidence type="ECO:0000256" key="6">
    <source>
        <dbReference type="ARBA" id="ARBA00022833"/>
    </source>
</evidence>
<dbReference type="NCBIfam" id="TIGR00069">
    <property type="entry name" value="hisD"/>
    <property type="match status" value="1"/>
</dbReference>
<feature type="binding site" evidence="12">
    <location>
        <position position="275"/>
    </location>
    <ligand>
        <name>Zn(2+)</name>
        <dbReference type="ChEBI" id="CHEBI:29105"/>
    </ligand>
</feature>
<gene>
    <name evidence="14" type="primary">hisD</name>
    <name evidence="14" type="ORF">PWF71_16445</name>
</gene>
<evidence type="ECO:0000256" key="11">
    <source>
        <dbReference type="PIRSR" id="PIRSR000099-3"/>
    </source>
</evidence>
<dbReference type="EMBL" id="CP118606">
    <property type="protein sequence ID" value="WEF20858.1"/>
    <property type="molecule type" value="Genomic_DNA"/>
</dbReference>
<evidence type="ECO:0000256" key="10">
    <source>
        <dbReference type="PIRSR" id="PIRSR000099-2"/>
    </source>
</evidence>
<dbReference type="InterPro" id="IPR022695">
    <property type="entry name" value="Histidinol_DH_monofunct"/>
</dbReference>
<evidence type="ECO:0000256" key="7">
    <source>
        <dbReference type="ARBA" id="ARBA00023002"/>
    </source>
</evidence>
<feature type="binding site" evidence="11">
    <location>
        <position position="345"/>
    </location>
    <ligand>
        <name>substrate</name>
    </ligand>
</feature>
<feature type="binding site" evidence="11">
    <location>
        <position position="437"/>
    </location>
    <ligand>
        <name>substrate</name>
    </ligand>
</feature>
<dbReference type="PANTHER" id="PTHR21256">
    <property type="entry name" value="HISTIDINOL DEHYDROGENASE HDH"/>
    <property type="match status" value="1"/>
</dbReference>
<dbReference type="PRINTS" id="PR00083">
    <property type="entry name" value="HOLDHDRGNASE"/>
</dbReference>
<feature type="binding site" evidence="10">
    <location>
        <position position="137"/>
    </location>
    <ligand>
        <name>NAD(+)</name>
        <dbReference type="ChEBI" id="CHEBI:57540"/>
    </ligand>
</feature>
<dbReference type="PIRSF" id="PIRSF000099">
    <property type="entry name" value="Histidinol_dh"/>
    <property type="match status" value="1"/>
</dbReference>
<evidence type="ECO:0000256" key="1">
    <source>
        <dbReference type="ARBA" id="ARBA00003850"/>
    </source>
</evidence>
<evidence type="ECO:0000256" key="8">
    <source>
        <dbReference type="PIRNR" id="PIRNR000099"/>
    </source>
</evidence>
<dbReference type="GO" id="GO:0000105">
    <property type="term" value="P:L-histidine biosynthetic process"/>
    <property type="evidence" value="ECO:0007669"/>
    <property type="project" value="InterPro"/>
</dbReference>
<keyword evidence="7 8" id="KW-0560">Oxidoreductase</keyword>
<reference evidence="14" key="1">
    <citation type="submission" date="2023-02" db="EMBL/GenBank/DDBJ databases">
        <title>Genome sequence of Microbacterium liquefaciens B1075.</title>
        <authorList>
            <person name="Cao J."/>
            <person name="Li X."/>
        </authorList>
    </citation>
    <scope>NUCLEOTIDE SEQUENCE</scope>
    <source>
        <strain evidence="14">B1075</strain>
    </source>
</reference>
<feature type="binding site" evidence="12">
    <location>
        <position position="378"/>
    </location>
    <ligand>
        <name>Zn(2+)</name>
        <dbReference type="ChEBI" id="CHEBI:29105"/>
    </ligand>
</feature>
<evidence type="ECO:0000256" key="13">
    <source>
        <dbReference type="RuleBase" id="RU004175"/>
    </source>
</evidence>
<dbReference type="PANTHER" id="PTHR21256:SF2">
    <property type="entry name" value="HISTIDINE BIOSYNTHESIS TRIFUNCTIONAL PROTEIN"/>
    <property type="match status" value="1"/>
</dbReference>
<dbReference type="GO" id="GO:0004399">
    <property type="term" value="F:histidinol dehydrogenase activity"/>
    <property type="evidence" value="ECO:0007669"/>
    <property type="project" value="InterPro"/>
</dbReference>
<dbReference type="Gene3D" id="3.40.50.1980">
    <property type="entry name" value="Nitrogenase molybdenum iron protein domain"/>
    <property type="match status" value="2"/>
</dbReference>
<evidence type="ECO:0000313" key="15">
    <source>
        <dbReference type="Proteomes" id="UP001214756"/>
    </source>
</evidence>
<dbReference type="CDD" id="cd06572">
    <property type="entry name" value="Histidinol_dh"/>
    <property type="match status" value="1"/>
</dbReference>
<evidence type="ECO:0000313" key="14">
    <source>
        <dbReference type="EMBL" id="WEF20858.1"/>
    </source>
</evidence>
<name>A0AAJ6AN25_MICMQ</name>
<organism evidence="14 15">
    <name type="scientific">Microbacterium maritypicum</name>
    <name type="common">Microbacterium liquefaciens</name>
    <dbReference type="NCBI Taxonomy" id="33918"/>
    <lineage>
        <taxon>Bacteria</taxon>
        <taxon>Bacillati</taxon>
        <taxon>Actinomycetota</taxon>
        <taxon>Actinomycetes</taxon>
        <taxon>Micrococcales</taxon>
        <taxon>Microbacteriaceae</taxon>
        <taxon>Microbacterium</taxon>
    </lineage>
</organism>
<feature type="active site" description="Proton acceptor" evidence="9">
    <location>
        <position position="345"/>
    </location>
</feature>
<dbReference type="GO" id="GO:0046872">
    <property type="term" value="F:metal ion binding"/>
    <property type="evidence" value="ECO:0007669"/>
    <property type="project" value="UniProtKB-KW"/>
</dbReference>
<protein>
    <recommendedName>
        <fullName evidence="4">Histidinol dehydrogenase</fullName>
    </recommendedName>
</protein>
<evidence type="ECO:0000256" key="5">
    <source>
        <dbReference type="ARBA" id="ARBA00022723"/>
    </source>
</evidence>
<comment type="similarity">
    <text evidence="3 8 13">Belongs to the histidinol dehydrogenase family.</text>
</comment>
<proteinExistence type="inferred from homology"/>
<keyword evidence="6 12" id="KW-0862">Zinc</keyword>
<dbReference type="GO" id="GO:0051287">
    <property type="term" value="F:NAD binding"/>
    <property type="evidence" value="ECO:0007669"/>
    <property type="project" value="InterPro"/>
</dbReference>
<comment type="cofactor">
    <cofactor evidence="12">
        <name>Zn(2+)</name>
        <dbReference type="ChEBI" id="CHEBI:29105"/>
    </cofactor>
    <text evidence="12">Binds 1 zinc ion per subunit.</text>
</comment>